<protein>
    <submittedName>
        <fullName evidence="2">Uncharacterized protein</fullName>
    </submittedName>
</protein>
<organism evidence="2 3">
    <name type="scientific">Seminavis robusta</name>
    <dbReference type="NCBI Taxonomy" id="568900"/>
    <lineage>
        <taxon>Eukaryota</taxon>
        <taxon>Sar</taxon>
        <taxon>Stramenopiles</taxon>
        <taxon>Ochrophyta</taxon>
        <taxon>Bacillariophyta</taxon>
        <taxon>Bacillariophyceae</taxon>
        <taxon>Bacillariophycidae</taxon>
        <taxon>Naviculales</taxon>
        <taxon>Naviculaceae</taxon>
        <taxon>Seminavis</taxon>
    </lineage>
</organism>
<accession>A0A9N8HQJ9</accession>
<keyword evidence="3" id="KW-1185">Reference proteome</keyword>
<reference evidence="2" key="1">
    <citation type="submission" date="2020-06" db="EMBL/GenBank/DDBJ databases">
        <authorList>
            <consortium name="Plant Systems Biology data submission"/>
        </authorList>
    </citation>
    <scope>NUCLEOTIDE SEQUENCE</scope>
    <source>
        <strain evidence="2">D6</strain>
    </source>
</reference>
<proteinExistence type="predicted"/>
<dbReference type="EMBL" id="CAICTM010001198">
    <property type="protein sequence ID" value="CAB9521502.1"/>
    <property type="molecule type" value="Genomic_DNA"/>
</dbReference>
<feature type="compositionally biased region" description="Basic and acidic residues" evidence="1">
    <location>
        <begin position="1"/>
        <end position="16"/>
    </location>
</feature>
<dbReference type="AlphaFoldDB" id="A0A9N8HQJ9"/>
<evidence type="ECO:0000256" key="1">
    <source>
        <dbReference type="SAM" id="MobiDB-lite"/>
    </source>
</evidence>
<feature type="compositionally biased region" description="Basic and acidic residues" evidence="1">
    <location>
        <begin position="51"/>
        <end position="70"/>
    </location>
</feature>
<comment type="caution">
    <text evidence="2">The sequence shown here is derived from an EMBL/GenBank/DDBJ whole genome shotgun (WGS) entry which is preliminary data.</text>
</comment>
<feature type="region of interest" description="Disordered" evidence="1">
    <location>
        <begin position="1"/>
        <end position="81"/>
    </location>
</feature>
<gene>
    <name evidence="2" type="ORF">SEMRO_1200_G251940.1</name>
</gene>
<evidence type="ECO:0000313" key="2">
    <source>
        <dbReference type="EMBL" id="CAB9521502.1"/>
    </source>
</evidence>
<evidence type="ECO:0000313" key="3">
    <source>
        <dbReference type="Proteomes" id="UP001153069"/>
    </source>
</evidence>
<dbReference type="Proteomes" id="UP001153069">
    <property type="component" value="Unassembled WGS sequence"/>
</dbReference>
<name>A0A9N8HQJ9_9STRA</name>
<sequence length="98" mass="10730">MMEEPRDSQQKSERIDATPVASRGGSWQRRSERQCDDASPSGSAEAPEEGGASREKSSGYKRRQGDDEAKNKRRKVDADTTVTAVVMNARGVASIPLY</sequence>